<organism evidence="2 3">
    <name type="scientific">Hibiscus sabdariffa</name>
    <name type="common">roselle</name>
    <dbReference type="NCBI Taxonomy" id="183260"/>
    <lineage>
        <taxon>Eukaryota</taxon>
        <taxon>Viridiplantae</taxon>
        <taxon>Streptophyta</taxon>
        <taxon>Embryophyta</taxon>
        <taxon>Tracheophyta</taxon>
        <taxon>Spermatophyta</taxon>
        <taxon>Magnoliopsida</taxon>
        <taxon>eudicotyledons</taxon>
        <taxon>Gunneridae</taxon>
        <taxon>Pentapetalae</taxon>
        <taxon>rosids</taxon>
        <taxon>malvids</taxon>
        <taxon>Malvales</taxon>
        <taxon>Malvaceae</taxon>
        <taxon>Malvoideae</taxon>
        <taxon>Hibiscus</taxon>
    </lineage>
</organism>
<gene>
    <name evidence="2" type="ORF">V6N11_082938</name>
</gene>
<comment type="caution">
    <text evidence="2">The sequence shown here is derived from an EMBL/GenBank/DDBJ whole genome shotgun (WGS) entry which is preliminary data.</text>
</comment>
<accession>A0ABR2QKX3</accession>
<feature type="region of interest" description="Disordered" evidence="1">
    <location>
        <begin position="212"/>
        <end position="241"/>
    </location>
</feature>
<protein>
    <submittedName>
        <fullName evidence="2">Uncharacterized protein</fullName>
    </submittedName>
</protein>
<dbReference type="EMBL" id="JBBPBN010000036">
    <property type="protein sequence ID" value="KAK9001147.1"/>
    <property type="molecule type" value="Genomic_DNA"/>
</dbReference>
<sequence length="241" mass="27005">MQFKPLDTTLLGRPLDPLSQAASLSLNETSEVMNMMHNKATREVVQFFKKLTNDRVTRTIFPIQGRFPSLSGHNLVALDNTPTLREIQEALIDMASLRSPGRNLYTPNFAFATRIHRHASRSMRTIHFNFYQSTENNFSFSSSVPERSGFVSENLTKSVIDMRLDKLVAKAKSVKSESENEEFLDISQAFGDFSACSSEISRELQRLASLSSPKNVLKESNGGAEAEPEPEPELESCHGFL</sequence>
<evidence type="ECO:0000256" key="1">
    <source>
        <dbReference type="SAM" id="MobiDB-lite"/>
    </source>
</evidence>
<reference evidence="2 3" key="1">
    <citation type="journal article" date="2024" name="G3 (Bethesda)">
        <title>Genome assembly of Hibiscus sabdariffa L. provides insights into metabolisms of medicinal natural products.</title>
        <authorList>
            <person name="Kim T."/>
        </authorList>
    </citation>
    <scope>NUCLEOTIDE SEQUENCE [LARGE SCALE GENOMIC DNA]</scope>
    <source>
        <strain evidence="2">TK-2024</strain>
        <tissue evidence="2">Old leaves</tissue>
    </source>
</reference>
<proteinExistence type="predicted"/>
<name>A0ABR2QKX3_9ROSI</name>
<dbReference type="Proteomes" id="UP001396334">
    <property type="component" value="Unassembled WGS sequence"/>
</dbReference>
<keyword evidence="3" id="KW-1185">Reference proteome</keyword>
<evidence type="ECO:0000313" key="3">
    <source>
        <dbReference type="Proteomes" id="UP001396334"/>
    </source>
</evidence>
<evidence type="ECO:0000313" key="2">
    <source>
        <dbReference type="EMBL" id="KAK9001147.1"/>
    </source>
</evidence>